<protein>
    <submittedName>
        <fullName evidence="1">DUF2267 domain-containing protein</fullName>
    </submittedName>
</protein>
<proteinExistence type="predicted"/>
<organism evidence="1 2">
    <name type="scientific">Nesterenkonia sphaerica</name>
    <dbReference type="NCBI Taxonomy" id="1804988"/>
    <lineage>
        <taxon>Bacteria</taxon>
        <taxon>Bacillati</taxon>
        <taxon>Actinomycetota</taxon>
        <taxon>Actinomycetes</taxon>
        <taxon>Micrococcales</taxon>
        <taxon>Micrococcaceae</taxon>
        <taxon>Nesterenkonia</taxon>
    </lineage>
</organism>
<dbReference type="EMBL" id="VAWA01000007">
    <property type="protein sequence ID" value="TLP75807.1"/>
    <property type="molecule type" value="Genomic_DNA"/>
</dbReference>
<evidence type="ECO:0000313" key="2">
    <source>
        <dbReference type="Proteomes" id="UP000306544"/>
    </source>
</evidence>
<dbReference type="InterPro" id="IPR018727">
    <property type="entry name" value="DUF2267"/>
</dbReference>
<dbReference type="RefSeq" id="WP_138170172.1">
    <property type="nucleotide sequence ID" value="NZ_VAWA01000007.1"/>
</dbReference>
<reference evidence="1 2" key="1">
    <citation type="submission" date="2019-05" db="EMBL/GenBank/DDBJ databases">
        <title>Nesterenkonia sp. GY239, isolated from the Southern Atlantic Ocean.</title>
        <authorList>
            <person name="Zhang G."/>
        </authorList>
    </citation>
    <scope>NUCLEOTIDE SEQUENCE [LARGE SCALE GENOMIC DNA]</scope>
    <source>
        <strain evidence="1 2">GY239</strain>
    </source>
</reference>
<sequence>MRYDEFIKTVSERDGHDDREIAVQTTEVVLADLGQRLKGGEADNLAAQLPEELKGPLTEHAATEPVVDDVDDFLRRVATHLGAGVDPEQARHHVAAVFATLSEAVSEGEIQNLRSQLPAGFGPLFK</sequence>
<dbReference type="Gene3D" id="1.10.490.110">
    <property type="entry name" value="Uncharacterized conserved protein DUF2267"/>
    <property type="match status" value="1"/>
</dbReference>
<comment type="caution">
    <text evidence="1">The sequence shown here is derived from an EMBL/GenBank/DDBJ whole genome shotgun (WGS) entry which is preliminary data.</text>
</comment>
<evidence type="ECO:0000313" key="1">
    <source>
        <dbReference type="EMBL" id="TLP75807.1"/>
    </source>
</evidence>
<dbReference type="Pfam" id="PF10025">
    <property type="entry name" value="DUF2267"/>
    <property type="match status" value="1"/>
</dbReference>
<gene>
    <name evidence="1" type="ORF">FEF27_07200</name>
</gene>
<dbReference type="InterPro" id="IPR038282">
    <property type="entry name" value="DUF2267_sf"/>
</dbReference>
<name>A0A5R9AD63_9MICC</name>
<dbReference type="AlphaFoldDB" id="A0A5R9AD63"/>
<accession>A0A5R9AD63</accession>
<keyword evidence="2" id="KW-1185">Reference proteome</keyword>
<dbReference type="OrthoDB" id="952780at2"/>
<dbReference type="Proteomes" id="UP000306544">
    <property type="component" value="Unassembled WGS sequence"/>
</dbReference>